<accession>A0A1R4AC34</accession>
<dbReference type="InterPro" id="IPR004480">
    <property type="entry name" value="Monothiol_GRX-rel"/>
</dbReference>
<dbReference type="EMBL" id="LN871598">
    <property type="protein sequence ID" value="SJK86581.1"/>
    <property type="molecule type" value="Genomic_DNA"/>
</dbReference>
<dbReference type="PANTHER" id="PTHR10293:SF72">
    <property type="entry name" value="MONOTHIOL GLUTAREDOXIN-S14, CHLOROPLASTIC"/>
    <property type="match status" value="1"/>
</dbReference>
<keyword evidence="1" id="KW-0411">Iron-sulfur</keyword>
<dbReference type="RefSeq" id="XP_021338721.1">
    <property type="nucleotide sequence ID" value="XM_021482172.1"/>
</dbReference>
<keyword evidence="1" id="KW-0001">2Fe-2S</keyword>
<dbReference type="PROSITE" id="PS51354">
    <property type="entry name" value="GLUTAREDOXIN_2"/>
    <property type="match status" value="1"/>
</dbReference>
<evidence type="ECO:0000259" key="3">
    <source>
        <dbReference type="Pfam" id="PF00462"/>
    </source>
</evidence>
<dbReference type="AlphaFoldDB" id="A0A1R4AC34"/>
<reference evidence="4 5" key="1">
    <citation type="journal article" date="2012" name="Nucleic Acids Res.">
        <title>Sequencing of the smallest Apicomplexan genome from the human pathogen Babesia microti.</title>
        <authorList>
            <person name="Cornillot E."/>
            <person name="Hadj-Kaddour K."/>
            <person name="Dassouli A."/>
            <person name="Noel B."/>
            <person name="Ranwez V."/>
            <person name="Vacherie B."/>
            <person name="Augagneur Y."/>
            <person name="Bres V."/>
            <person name="Duclos A."/>
            <person name="Randazzo S."/>
            <person name="Carcy B."/>
            <person name="Debierre-Grockiego F."/>
            <person name="Delbecq S."/>
            <person name="Moubri-Menage K."/>
            <person name="Shams-Eldin H."/>
            <person name="Usmani-Brown S."/>
            <person name="Bringaud F."/>
            <person name="Wincker P."/>
            <person name="Vivares C.P."/>
            <person name="Schwarz R.T."/>
            <person name="Schetters T.P."/>
            <person name="Krause P.J."/>
            <person name="Gorenflot A."/>
            <person name="Berry V."/>
            <person name="Barbe V."/>
            <person name="Ben Mamoun C."/>
        </authorList>
    </citation>
    <scope>NUCLEOTIDE SEQUENCE [LARGE SCALE GENOMIC DNA]</scope>
    <source>
        <strain evidence="4 5">RI</strain>
    </source>
</reference>
<protein>
    <submittedName>
        <fullName evidence="4">Glutaredoxin-like protein / Cg6 protein</fullName>
    </submittedName>
</protein>
<keyword evidence="1" id="KW-0408">Iron</keyword>
<name>A0A1R4AC34_BABMR</name>
<dbReference type="Gene3D" id="3.40.30.10">
    <property type="entry name" value="Glutaredoxin"/>
    <property type="match status" value="1"/>
</dbReference>
<dbReference type="PANTHER" id="PTHR10293">
    <property type="entry name" value="GLUTAREDOXIN FAMILY MEMBER"/>
    <property type="match status" value="1"/>
</dbReference>
<evidence type="ECO:0000313" key="4">
    <source>
        <dbReference type="EMBL" id="SJK86581.1"/>
    </source>
</evidence>
<keyword evidence="5" id="KW-1185">Reference proteome</keyword>
<dbReference type="Proteomes" id="UP000002899">
    <property type="component" value="Chromosome III"/>
</dbReference>
<evidence type="ECO:0000313" key="5">
    <source>
        <dbReference type="Proteomes" id="UP000002899"/>
    </source>
</evidence>
<evidence type="ECO:0000256" key="1">
    <source>
        <dbReference type="ARBA" id="ARBA00022714"/>
    </source>
</evidence>
<evidence type="ECO:0000256" key="2">
    <source>
        <dbReference type="ARBA" id="ARBA00023284"/>
    </source>
</evidence>
<dbReference type="InterPro" id="IPR036249">
    <property type="entry name" value="Thioredoxin-like_sf"/>
</dbReference>
<dbReference type="InterPro" id="IPR002109">
    <property type="entry name" value="Glutaredoxin"/>
</dbReference>
<dbReference type="SUPFAM" id="SSF52833">
    <property type="entry name" value="Thioredoxin-like"/>
    <property type="match status" value="1"/>
</dbReference>
<dbReference type="VEuPathDB" id="PiroplasmaDB:BMR1_03g03545"/>
<dbReference type="KEGG" id="bmic:BMR1_03g03545"/>
<reference evidence="4 5" key="3">
    <citation type="journal article" date="2016" name="Sci. Rep.">
        <title>Genome-wide diversity and gene expression profiling of Babesia microti isolates identify polymorphic genes that mediate host-pathogen interactions.</title>
        <authorList>
            <person name="Silva J.C."/>
            <person name="Cornillot E."/>
            <person name="McCracken C."/>
            <person name="Usmani-Brown S."/>
            <person name="Dwivedi A."/>
            <person name="Ifeonu O.O."/>
            <person name="Crabtree J."/>
            <person name="Gotia H.T."/>
            <person name="Virji A.Z."/>
            <person name="Reynes C."/>
            <person name="Colinge J."/>
            <person name="Kumar V."/>
            <person name="Lawres L."/>
            <person name="Pazzi J.E."/>
            <person name="Pablo J.V."/>
            <person name="Hung C."/>
            <person name="Brancato J."/>
            <person name="Kumari P."/>
            <person name="Orvis J."/>
            <person name="Tretina K."/>
            <person name="Chibucos M."/>
            <person name="Ott S."/>
            <person name="Sadzewicz L."/>
            <person name="Sengamalay N."/>
            <person name="Shetty A.C."/>
            <person name="Su Q."/>
            <person name="Tallon L."/>
            <person name="Fraser C.M."/>
            <person name="Frutos R."/>
            <person name="Molina D.M."/>
            <person name="Krause P.J."/>
            <person name="Ben Mamoun C."/>
        </authorList>
    </citation>
    <scope>NUCLEOTIDE SEQUENCE [LARGE SCALE GENOMIC DNA]</scope>
    <source>
        <strain evidence="4 5">RI</strain>
    </source>
</reference>
<keyword evidence="2" id="KW-0676">Redox-active center</keyword>
<gene>
    <name evidence="4" type="ORF">BMR1_03g03545</name>
</gene>
<feature type="domain" description="Glutaredoxin" evidence="3">
    <location>
        <begin position="43"/>
        <end position="108"/>
    </location>
</feature>
<sequence>MAYLLSTCYCNCNYLLMSSLKNNSYYTNEHIRIINETVSYHKIVLFMKGNAREPKCKYSKRALDLLKSAKGQVIKTVNVLESEGVRNGVKIISGYPTFPQLFVNGKFIGGVDTMEQMYHEGKLQGLIQM</sequence>
<dbReference type="GO" id="GO:0051537">
    <property type="term" value="F:2 iron, 2 sulfur cluster binding"/>
    <property type="evidence" value="ECO:0007669"/>
    <property type="project" value="UniProtKB-KW"/>
</dbReference>
<dbReference type="Pfam" id="PF00462">
    <property type="entry name" value="Glutaredoxin"/>
    <property type="match status" value="1"/>
</dbReference>
<reference evidence="4 5" key="2">
    <citation type="journal article" date="2013" name="PLoS ONE">
        <title>Whole genome mapping and re-organization of the nuclear and mitochondrial genomes of Babesia microti isolates.</title>
        <authorList>
            <person name="Cornillot E."/>
            <person name="Dassouli A."/>
            <person name="Garg A."/>
            <person name="Pachikara N."/>
            <person name="Randazzo S."/>
            <person name="Depoix D."/>
            <person name="Carcy B."/>
            <person name="Delbecq S."/>
            <person name="Frutos R."/>
            <person name="Silva J.C."/>
            <person name="Sutton R."/>
            <person name="Krause P.J."/>
            <person name="Mamoun C.B."/>
        </authorList>
    </citation>
    <scope>NUCLEOTIDE SEQUENCE [LARGE SCALE GENOMIC DNA]</scope>
    <source>
        <strain evidence="4 5">RI</strain>
    </source>
</reference>
<organism evidence="4 5">
    <name type="scientific">Babesia microti (strain RI)</name>
    <dbReference type="NCBI Taxonomy" id="1133968"/>
    <lineage>
        <taxon>Eukaryota</taxon>
        <taxon>Sar</taxon>
        <taxon>Alveolata</taxon>
        <taxon>Apicomplexa</taxon>
        <taxon>Aconoidasida</taxon>
        <taxon>Piroplasmida</taxon>
        <taxon>Babesiidae</taxon>
        <taxon>Babesia</taxon>
    </lineage>
</organism>
<proteinExistence type="predicted"/>
<dbReference type="OrthoDB" id="415696at2759"/>
<keyword evidence="1" id="KW-0479">Metal-binding</keyword>
<dbReference type="GeneID" id="24425355"/>